<dbReference type="PIRSF" id="PIRSF000216">
    <property type="entry name" value="NADH_DH_24kDa"/>
    <property type="match status" value="1"/>
</dbReference>
<reference evidence="7" key="1">
    <citation type="submission" date="2016-10" db="EMBL/GenBank/DDBJ databases">
        <title>Sequence of Gallionella enrichment culture.</title>
        <authorList>
            <person name="Poehlein A."/>
            <person name="Muehling M."/>
            <person name="Daniel R."/>
        </authorList>
    </citation>
    <scope>NUCLEOTIDE SEQUENCE</scope>
</reference>
<evidence type="ECO:0000256" key="3">
    <source>
        <dbReference type="ARBA" id="ARBA00022723"/>
    </source>
</evidence>
<organism evidence="7">
    <name type="scientific">mine drainage metagenome</name>
    <dbReference type="NCBI Taxonomy" id="410659"/>
    <lineage>
        <taxon>unclassified sequences</taxon>
        <taxon>metagenomes</taxon>
        <taxon>ecological metagenomes</taxon>
    </lineage>
</organism>
<dbReference type="PANTHER" id="PTHR43342:SF2">
    <property type="entry name" value="POTENTIAL NAD-REDUCING HYDROGENASE SUBUNIT"/>
    <property type="match status" value="1"/>
</dbReference>
<comment type="cofactor">
    <cofactor evidence="6">
        <name>[2Fe-2S] cluster</name>
        <dbReference type="ChEBI" id="CHEBI:190135"/>
    </cofactor>
</comment>
<keyword evidence="7" id="KW-0560">Oxidoreductase</keyword>
<keyword evidence="3" id="KW-0479">Metal-binding</keyword>
<sequence>MDASDPGGAARREAAVRDAIAAHRSRDGALLPMLHAIQDAIGYVPGDAVAAVAEALNVSQADVHGVLSYYHHFRREAPAPHRVALCRAEACLAAGGDALREHAEAALGCRLGERRADGALELEAVYCLGLCANAPSALVDGRPRARLDADALQRIAAECGVDGRVQPGAGGKS</sequence>
<dbReference type="InterPro" id="IPR041921">
    <property type="entry name" value="NuoE_N"/>
</dbReference>
<keyword evidence="2" id="KW-0001">2Fe-2S</keyword>
<keyword evidence="5" id="KW-0411">Iron-sulfur</keyword>
<dbReference type="GO" id="GO:0050583">
    <property type="term" value="F:hydrogen dehydrogenase (NADP+) activity"/>
    <property type="evidence" value="ECO:0007669"/>
    <property type="project" value="UniProtKB-EC"/>
</dbReference>
<evidence type="ECO:0000256" key="6">
    <source>
        <dbReference type="ARBA" id="ARBA00034078"/>
    </source>
</evidence>
<dbReference type="Pfam" id="PF01257">
    <property type="entry name" value="2Fe-2S_thioredx"/>
    <property type="match status" value="1"/>
</dbReference>
<dbReference type="PANTHER" id="PTHR43342">
    <property type="entry name" value="NADH-QUINONE OXIDOREDUCTASE, E SUBUNIT"/>
    <property type="match status" value="1"/>
</dbReference>
<dbReference type="AlphaFoldDB" id="A0A1J5Q6J8"/>
<evidence type="ECO:0000313" key="7">
    <source>
        <dbReference type="EMBL" id="OIQ79000.1"/>
    </source>
</evidence>
<dbReference type="InterPro" id="IPR028431">
    <property type="entry name" value="NADP_DH_HndA-like"/>
</dbReference>
<keyword evidence="4" id="KW-0408">Iron</keyword>
<proteinExistence type="inferred from homology"/>
<accession>A0A1J5Q6J8</accession>
<dbReference type="EMBL" id="MLJW01001294">
    <property type="protein sequence ID" value="OIQ79000.1"/>
    <property type="molecule type" value="Genomic_DNA"/>
</dbReference>
<protein>
    <submittedName>
        <fullName evidence="7">NADP-reducing hydrogenase subunit HndA</fullName>
        <ecNumber evidence="7">1.12.1.3</ecNumber>
    </submittedName>
</protein>
<dbReference type="Gene3D" id="3.40.30.10">
    <property type="entry name" value="Glutaredoxin"/>
    <property type="match status" value="1"/>
</dbReference>
<evidence type="ECO:0000256" key="2">
    <source>
        <dbReference type="ARBA" id="ARBA00022714"/>
    </source>
</evidence>
<evidence type="ECO:0000256" key="5">
    <source>
        <dbReference type="ARBA" id="ARBA00023014"/>
    </source>
</evidence>
<dbReference type="GO" id="GO:0051537">
    <property type="term" value="F:2 iron, 2 sulfur cluster binding"/>
    <property type="evidence" value="ECO:0007669"/>
    <property type="project" value="UniProtKB-KW"/>
</dbReference>
<dbReference type="EC" id="1.12.1.3" evidence="7"/>
<evidence type="ECO:0000256" key="4">
    <source>
        <dbReference type="ARBA" id="ARBA00023004"/>
    </source>
</evidence>
<dbReference type="InterPro" id="IPR036249">
    <property type="entry name" value="Thioredoxin-like_sf"/>
</dbReference>
<gene>
    <name evidence="7" type="primary">hndA_7</name>
    <name evidence="7" type="ORF">GALL_392810</name>
</gene>
<dbReference type="Gene3D" id="1.10.10.1590">
    <property type="entry name" value="NADH-quinone oxidoreductase subunit E"/>
    <property type="match status" value="1"/>
</dbReference>
<comment type="similarity">
    <text evidence="1">Belongs to the complex I 24 kDa subunit family.</text>
</comment>
<name>A0A1J5Q6J8_9ZZZZ</name>
<evidence type="ECO:0000256" key="1">
    <source>
        <dbReference type="ARBA" id="ARBA00010643"/>
    </source>
</evidence>
<dbReference type="SUPFAM" id="SSF52833">
    <property type="entry name" value="Thioredoxin-like"/>
    <property type="match status" value="1"/>
</dbReference>
<comment type="caution">
    <text evidence="7">The sequence shown here is derived from an EMBL/GenBank/DDBJ whole genome shotgun (WGS) entry which is preliminary data.</text>
</comment>
<dbReference type="GO" id="GO:0046872">
    <property type="term" value="F:metal ion binding"/>
    <property type="evidence" value="ECO:0007669"/>
    <property type="project" value="UniProtKB-KW"/>
</dbReference>
<dbReference type="InterPro" id="IPR002023">
    <property type="entry name" value="NuoE-like"/>
</dbReference>